<dbReference type="RefSeq" id="WP_155583814.1">
    <property type="nucleotide sequence ID" value="NZ_JBHSTH010000002.1"/>
</dbReference>
<keyword evidence="14" id="KW-1185">Reference proteome</keyword>
<dbReference type="EMBL" id="WNNK01000011">
    <property type="protein sequence ID" value="MUF05537.1"/>
    <property type="molecule type" value="Genomic_DNA"/>
</dbReference>
<feature type="domain" description="Histidine kinase" evidence="11">
    <location>
        <begin position="219"/>
        <end position="433"/>
    </location>
</feature>
<gene>
    <name evidence="13" type="ORF">GNF76_14375</name>
</gene>
<comment type="caution">
    <text evidence="13">The sequence shown here is derived from an EMBL/GenBank/DDBJ whole genome shotgun (WGS) entry which is preliminary data.</text>
</comment>
<dbReference type="SMART" id="SM00387">
    <property type="entry name" value="HATPase_c"/>
    <property type="match status" value="1"/>
</dbReference>
<evidence type="ECO:0000256" key="2">
    <source>
        <dbReference type="ARBA" id="ARBA00004651"/>
    </source>
</evidence>
<dbReference type="InterPro" id="IPR050980">
    <property type="entry name" value="2C_sensor_his_kinase"/>
</dbReference>
<dbReference type="SUPFAM" id="SSF158472">
    <property type="entry name" value="HAMP domain-like"/>
    <property type="match status" value="1"/>
</dbReference>
<feature type="transmembrane region" description="Helical" evidence="10">
    <location>
        <begin position="7"/>
        <end position="28"/>
    </location>
</feature>
<dbReference type="PROSITE" id="PS50885">
    <property type="entry name" value="HAMP"/>
    <property type="match status" value="1"/>
</dbReference>
<dbReference type="InterPro" id="IPR003660">
    <property type="entry name" value="HAMP_dom"/>
</dbReference>
<dbReference type="Pfam" id="PF00672">
    <property type="entry name" value="HAMP"/>
    <property type="match status" value="1"/>
</dbReference>
<dbReference type="CDD" id="cd00082">
    <property type="entry name" value="HisKA"/>
    <property type="match status" value="1"/>
</dbReference>
<dbReference type="Gene3D" id="6.10.340.10">
    <property type="match status" value="1"/>
</dbReference>
<evidence type="ECO:0000256" key="6">
    <source>
        <dbReference type="ARBA" id="ARBA00022679"/>
    </source>
</evidence>
<dbReference type="Pfam" id="PF00512">
    <property type="entry name" value="HisKA"/>
    <property type="match status" value="1"/>
</dbReference>
<evidence type="ECO:0000259" key="12">
    <source>
        <dbReference type="PROSITE" id="PS50885"/>
    </source>
</evidence>
<evidence type="ECO:0000256" key="5">
    <source>
        <dbReference type="ARBA" id="ARBA00022553"/>
    </source>
</evidence>
<dbReference type="EC" id="2.7.13.3" evidence="3"/>
<dbReference type="GO" id="GO:0005886">
    <property type="term" value="C:plasma membrane"/>
    <property type="evidence" value="ECO:0007669"/>
    <property type="project" value="UniProtKB-SubCell"/>
</dbReference>
<keyword evidence="4" id="KW-1003">Cell membrane</keyword>
<evidence type="ECO:0000256" key="7">
    <source>
        <dbReference type="ARBA" id="ARBA00022741"/>
    </source>
</evidence>
<dbReference type="PANTHER" id="PTHR44936">
    <property type="entry name" value="SENSOR PROTEIN CREC"/>
    <property type="match status" value="1"/>
</dbReference>
<evidence type="ECO:0000256" key="1">
    <source>
        <dbReference type="ARBA" id="ARBA00000085"/>
    </source>
</evidence>
<dbReference type="InterPro" id="IPR003661">
    <property type="entry name" value="HisK_dim/P_dom"/>
</dbReference>
<dbReference type="GO" id="GO:0000155">
    <property type="term" value="F:phosphorelay sensor kinase activity"/>
    <property type="evidence" value="ECO:0007669"/>
    <property type="project" value="InterPro"/>
</dbReference>
<keyword evidence="8" id="KW-0418">Kinase</keyword>
<comment type="subcellular location">
    <subcellularLocation>
        <location evidence="2">Cell membrane</location>
        <topology evidence="2">Multi-pass membrane protein</topology>
    </subcellularLocation>
</comment>
<evidence type="ECO:0000256" key="9">
    <source>
        <dbReference type="ARBA" id="ARBA00022840"/>
    </source>
</evidence>
<dbReference type="SMART" id="SM00304">
    <property type="entry name" value="HAMP"/>
    <property type="match status" value="1"/>
</dbReference>
<dbReference type="InterPro" id="IPR036097">
    <property type="entry name" value="HisK_dim/P_sf"/>
</dbReference>
<protein>
    <recommendedName>
        <fullName evidence="3">histidine kinase</fullName>
        <ecNumber evidence="3">2.7.13.3</ecNumber>
    </recommendedName>
</protein>
<evidence type="ECO:0000259" key="11">
    <source>
        <dbReference type="PROSITE" id="PS50109"/>
    </source>
</evidence>
<dbReference type="SUPFAM" id="SSF55874">
    <property type="entry name" value="ATPase domain of HSP90 chaperone/DNA topoisomerase II/histidine kinase"/>
    <property type="match status" value="1"/>
</dbReference>
<dbReference type="GO" id="GO:0005524">
    <property type="term" value="F:ATP binding"/>
    <property type="evidence" value="ECO:0007669"/>
    <property type="project" value="UniProtKB-KW"/>
</dbReference>
<evidence type="ECO:0000256" key="4">
    <source>
        <dbReference type="ARBA" id="ARBA00022475"/>
    </source>
</evidence>
<feature type="domain" description="HAMP" evidence="12">
    <location>
        <begin position="159"/>
        <end position="211"/>
    </location>
</feature>
<keyword evidence="10" id="KW-0472">Membrane</keyword>
<dbReference type="PRINTS" id="PR00344">
    <property type="entry name" value="BCTRLSENSOR"/>
</dbReference>
<keyword evidence="5" id="KW-0597">Phosphoprotein</keyword>
<dbReference type="InterPro" id="IPR004358">
    <property type="entry name" value="Sig_transdc_His_kin-like_C"/>
</dbReference>
<keyword evidence="10" id="KW-1133">Transmembrane helix</keyword>
<sequence>MFRVLIRLYLITIVTYSAAIYLIPKVVIQVFEHRYMNYNVEQSRGTQSLIVNEYRRVPVEQWANVTVRLAADFAPLKIQLLRIQDASYTPEEHRLLEQDQPVIRLGEWGWMDDISSPLDDQLVVKLSVPPDPLDMNLLFWSMNVLIGAALLAGLLYWLRRHWRDLDRLKSTATQLGQGNLEARTHIRSSSNIGSLAVVFDTMANDIEHLLNQQRDLLNAVSHELRTPLTRLDFGLALALSDDLPAPSRERLQGLVAHIRELDELVLELLSYSRLQNPAQLPERVGVVLDEFVDSILGSVDDELENPEIVIDVVLDCSVERFTLDPRLTARALQNLLRNAMRYCERRIQVGVKVCPKGCEIWVDDDGIGIPADQRERIFEPFYRLDRSRDRATGGFGLGLAISRRALEAQGGTLTAQASPLGGARFRLWLPSQKTPQC</sequence>
<dbReference type="InterPro" id="IPR003594">
    <property type="entry name" value="HATPase_dom"/>
</dbReference>
<reference evidence="13 14" key="1">
    <citation type="submission" date="2019-11" db="EMBL/GenBank/DDBJ databases">
        <title>Pseudomonas karstica sp. nov. and Pseudomonas spelaei sp. nov. from karst caves.</title>
        <authorList>
            <person name="Zeman M."/>
        </authorList>
    </citation>
    <scope>NUCLEOTIDE SEQUENCE [LARGE SCALE GENOMIC DNA]</scope>
    <source>
        <strain evidence="13 14">CCM 7893</strain>
    </source>
</reference>
<dbReference type="Pfam" id="PF02518">
    <property type="entry name" value="HATPase_c"/>
    <property type="match status" value="1"/>
</dbReference>
<dbReference type="PROSITE" id="PS50109">
    <property type="entry name" value="HIS_KIN"/>
    <property type="match status" value="1"/>
</dbReference>
<name>A0A6I3W5T3_9PSED</name>
<keyword evidence="10" id="KW-0812">Transmembrane</keyword>
<proteinExistence type="predicted"/>
<dbReference type="SMART" id="SM00388">
    <property type="entry name" value="HisKA"/>
    <property type="match status" value="1"/>
</dbReference>
<feature type="transmembrane region" description="Helical" evidence="10">
    <location>
        <begin position="137"/>
        <end position="158"/>
    </location>
</feature>
<keyword evidence="6" id="KW-0808">Transferase</keyword>
<dbReference type="OrthoDB" id="9804645at2"/>
<dbReference type="SUPFAM" id="SSF47384">
    <property type="entry name" value="Homodimeric domain of signal transducing histidine kinase"/>
    <property type="match status" value="1"/>
</dbReference>
<evidence type="ECO:0000256" key="10">
    <source>
        <dbReference type="SAM" id="Phobius"/>
    </source>
</evidence>
<dbReference type="AlphaFoldDB" id="A0A6I3W5T3"/>
<dbReference type="CDD" id="cd06225">
    <property type="entry name" value="HAMP"/>
    <property type="match status" value="1"/>
</dbReference>
<organism evidence="13 14">
    <name type="scientific">Pseudomonas spelaei</name>
    <dbReference type="NCBI Taxonomy" id="1055469"/>
    <lineage>
        <taxon>Bacteria</taxon>
        <taxon>Pseudomonadati</taxon>
        <taxon>Pseudomonadota</taxon>
        <taxon>Gammaproteobacteria</taxon>
        <taxon>Pseudomonadales</taxon>
        <taxon>Pseudomonadaceae</taxon>
        <taxon>Pseudomonas</taxon>
    </lineage>
</organism>
<dbReference type="PANTHER" id="PTHR44936:SF10">
    <property type="entry name" value="SENSOR PROTEIN RSTB"/>
    <property type="match status" value="1"/>
</dbReference>
<evidence type="ECO:0000313" key="14">
    <source>
        <dbReference type="Proteomes" id="UP000438196"/>
    </source>
</evidence>
<keyword evidence="7" id="KW-0547">Nucleotide-binding</keyword>
<evidence type="ECO:0000256" key="8">
    <source>
        <dbReference type="ARBA" id="ARBA00022777"/>
    </source>
</evidence>
<accession>A0A6I3W5T3</accession>
<dbReference type="InterPro" id="IPR005467">
    <property type="entry name" value="His_kinase_dom"/>
</dbReference>
<dbReference type="Proteomes" id="UP000438196">
    <property type="component" value="Unassembled WGS sequence"/>
</dbReference>
<dbReference type="Gene3D" id="1.10.287.130">
    <property type="match status" value="1"/>
</dbReference>
<dbReference type="Gene3D" id="3.30.565.10">
    <property type="entry name" value="Histidine kinase-like ATPase, C-terminal domain"/>
    <property type="match status" value="1"/>
</dbReference>
<evidence type="ECO:0000313" key="13">
    <source>
        <dbReference type="EMBL" id="MUF05537.1"/>
    </source>
</evidence>
<comment type="catalytic activity">
    <reaction evidence="1">
        <text>ATP + protein L-histidine = ADP + protein N-phospho-L-histidine.</text>
        <dbReference type="EC" id="2.7.13.3"/>
    </reaction>
</comment>
<dbReference type="InterPro" id="IPR036890">
    <property type="entry name" value="HATPase_C_sf"/>
</dbReference>
<evidence type="ECO:0000256" key="3">
    <source>
        <dbReference type="ARBA" id="ARBA00012438"/>
    </source>
</evidence>
<keyword evidence="9" id="KW-0067">ATP-binding</keyword>